<dbReference type="RefSeq" id="WP_068134000.1">
    <property type="nucleotide sequence ID" value="NZ_CP042914.1"/>
</dbReference>
<keyword evidence="2 6" id="KW-0288">FMN</keyword>
<proteinExistence type="inferred from homology"/>
<dbReference type="InterPro" id="IPR050104">
    <property type="entry name" value="FMN-dep_NADH:Q_OxRdtase_AzoR1"/>
</dbReference>
<evidence type="ECO:0000259" key="8">
    <source>
        <dbReference type="Pfam" id="PF02525"/>
    </source>
</evidence>
<dbReference type="GO" id="GO:0016652">
    <property type="term" value="F:oxidoreductase activity, acting on NAD(P)H as acceptor"/>
    <property type="evidence" value="ECO:0007669"/>
    <property type="project" value="UniProtKB-UniRule"/>
</dbReference>
<keyword evidence="10" id="KW-1185">Reference proteome</keyword>
<dbReference type="InterPro" id="IPR029039">
    <property type="entry name" value="Flavoprotein-like_sf"/>
</dbReference>
<dbReference type="PANTHER" id="PTHR43741:SF2">
    <property type="entry name" value="FMN-DEPENDENT NADH:QUINONE OXIDOREDUCTASE"/>
    <property type="match status" value="1"/>
</dbReference>
<dbReference type="KEGG" id="rul:UC8_30190"/>
<accession>A0A5B9R3R7</accession>
<reference evidence="9 10" key="1">
    <citation type="submission" date="2019-08" db="EMBL/GenBank/DDBJ databases">
        <title>Deep-cultivation of Planctomycetes and their phenomic and genomic characterization uncovers novel biology.</title>
        <authorList>
            <person name="Wiegand S."/>
            <person name="Jogler M."/>
            <person name="Boedeker C."/>
            <person name="Pinto D."/>
            <person name="Vollmers J."/>
            <person name="Rivas-Marin E."/>
            <person name="Kohn T."/>
            <person name="Peeters S.H."/>
            <person name="Heuer A."/>
            <person name="Rast P."/>
            <person name="Oberbeckmann S."/>
            <person name="Bunk B."/>
            <person name="Jeske O."/>
            <person name="Meyerdierks A."/>
            <person name="Storesund J.E."/>
            <person name="Kallscheuer N."/>
            <person name="Luecker S."/>
            <person name="Lage O.M."/>
            <person name="Pohl T."/>
            <person name="Merkel B.J."/>
            <person name="Hornburger P."/>
            <person name="Mueller R.-W."/>
            <person name="Bruemmer F."/>
            <person name="Labrenz M."/>
            <person name="Spormann A.M."/>
            <person name="Op den Camp H."/>
            <person name="Overmann J."/>
            <person name="Amann R."/>
            <person name="Jetten M.S.M."/>
            <person name="Mascher T."/>
            <person name="Medema M.H."/>
            <person name="Devos D.P."/>
            <person name="Kaster A.-K."/>
            <person name="Ovreas L."/>
            <person name="Rohde M."/>
            <person name="Galperin M.Y."/>
            <person name="Jogler C."/>
        </authorList>
    </citation>
    <scope>NUCLEOTIDE SEQUENCE [LARGE SCALE GENOMIC DNA]</scope>
    <source>
        <strain evidence="9 10">UC8</strain>
    </source>
</reference>
<dbReference type="GO" id="GO:0010181">
    <property type="term" value="F:FMN binding"/>
    <property type="evidence" value="ECO:0007669"/>
    <property type="project" value="UniProtKB-UniRule"/>
</dbReference>
<keyword evidence="1 6" id="KW-0285">Flavoprotein</keyword>
<organism evidence="9 10">
    <name type="scientific">Roseimaritima ulvae</name>
    <dbReference type="NCBI Taxonomy" id="980254"/>
    <lineage>
        <taxon>Bacteria</taxon>
        <taxon>Pseudomonadati</taxon>
        <taxon>Planctomycetota</taxon>
        <taxon>Planctomycetia</taxon>
        <taxon>Pirellulales</taxon>
        <taxon>Pirellulaceae</taxon>
        <taxon>Roseimaritima</taxon>
    </lineage>
</organism>
<comment type="function">
    <text evidence="6">Also exhibits azoreductase activity. Catalyzes the reductive cleavage of the azo bond in aromatic azo compounds to the corresponding amines.</text>
</comment>
<comment type="function">
    <text evidence="6">Quinone reductase that provides resistance to thiol-specific stress caused by electrophilic quinones.</text>
</comment>
<evidence type="ECO:0000256" key="7">
    <source>
        <dbReference type="SAM" id="MobiDB-lite"/>
    </source>
</evidence>
<dbReference type="EC" id="1.7.1.17" evidence="6"/>
<dbReference type="EC" id="1.6.5.-" evidence="6"/>
<feature type="domain" description="Flavodoxin-like fold" evidence="8">
    <location>
        <begin position="3"/>
        <end position="205"/>
    </location>
</feature>
<feature type="compositionally biased region" description="Polar residues" evidence="7">
    <location>
        <begin position="220"/>
        <end position="230"/>
    </location>
</feature>
<dbReference type="Proteomes" id="UP000325286">
    <property type="component" value="Chromosome"/>
</dbReference>
<comment type="caution">
    <text evidence="6">Lacks conserved residue(s) required for the propagation of feature annotation.</text>
</comment>
<feature type="binding site" evidence="6">
    <location>
        <position position="10"/>
    </location>
    <ligand>
        <name>FMN</name>
        <dbReference type="ChEBI" id="CHEBI:58210"/>
    </ligand>
</feature>
<dbReference type="GO" id="GO:0016655">
    <property type="term" value="F:oxidoreductase activity, acting on NAD(P)H, quinone or similar compound as acceptor"/>
    <property type="evidence" value="ECO:0007669"/>
    <property type="project" value="InterPro"/>
</dbReference>
<evidence type="ECO:0000256" key="3">
    <source>
        <dbReference type="ARBA" id="ARBA00023002"/>
    </source>
</evidence>
<dbReference type="SUPFAM" id="SSF52218">
    <property type="entry name" value="Flavoproteins"/>
    <property type="match status" value="1"/>
</dbReference>
<evidence type="ECO:0000256" key="6">
    <source>
        <dbReference type="HAMAP-Rule" id="MF_01216"/>
    </source>
</evidence>
<comment type="cofactor">
    <cofactor evidence="6">
        <name>FMN</name>
        <dbReference type="ChEBI" id="CHEBI:58210"/>
    </cofactor>
    <text evidence="6">Binds 1 FMN per subunit.</text>
</comment>
<dbReference type="InterPro" id="IPR003680">
    <property type="entry name" value="Flavodoxin_fold"/>
</dbReference>
<dbReference type="PANTHER" id="PTHR43741">
    <property type="entry name" value="FMN-DEPENDENT NADH-AZOREDUCTASE 1"/>
    <property type="match status" value="1"/>
</dbReference>
<gene>
    <name evidence="9" type="primary">azoR1</name>
    <name evidence="6" type="synonym">azoR</name>
    <name evidence="9" type="ORF">UC8_30190</name>
</gene>
<keyword evidence="3 6" id="KW-0560">Oxidoreductase</keyword>
<dbReference type="GO" id="GO:0009055">
    <property type="term" value="F:electron transfer activity"/>
    <property type="evidence" value="ECO:0007669"/>
    <property type="project" value="UniProtKB-UniRule"/>
</dbReference>
<dbReference type="OrthoDB" id="9805013at2"/>
<dbReference type="HAMAP" id="MF_01216">
    <property type="entry name" value="Azoreductase_type1"/>
    <property type="match status" value="1"/>
</dbReference>
<evidence type="ECO:0000256" key="5">
    <source>
        <dbReference type="ARBA" id="ARBA00048542"/>
    </source>
</evidence>
<evidence type="ECO:0000256" key="4">
    <source>
        <dbReference type="ARBA" id="ARBA00023027"/>
    </source>
</evidence>
<sequence>MPHLLHIDSSPRSDRSHTRRLTAEFVQRWQNCHSGGTVAYRDIGKNPLPHVTEEWIAAAFTSPSKRSKAMQAALQLSDDLVDELLRADVIVAGIPFYNFGMPSGFKAYVDQIVRVGRTFLFDPKNEESPYTPLLQGKRMIAVVSRGDGGYGPGGRNEKHNHLDPHLRTVFRFIGINDLEIVAAENDEYGGSELLTTIEIARKRLRELATEEPPGKHGVLASSSKKTSCFA</sequence>
<protein>
    <recommendedName>
        <fullName evidence="6">FMN dependent NADH:quinone oxidoreductase</fullName>
        <ecNumber evidence="6">1.6.5.-</ecNumber>
    </recommendedName>
    <alternativeName>
        <fullName evidence="6">Azo-dye reductase</fullName>
    </alternativeName>
    <alternativeName>
        <fullName evidence="6">FMN-dependent NADH-azo compound oxidoreductase</fullName>
    </alternativeName>
    <alternativeName>
        <fullName evidence="6">FMN-dependent NADH-azoreductase</fullName>
        <ecNumber evidence="6">1.7.1.17</ecNumber>
    </alternativeName>
</protein>
<evidence type="ECO:0000313" key="10">
    <source>
        <dbReference type="Proteomes" id="UP000325286"/>
    </source>
</evidence>
<dbReference type="AlphaFoldDB" id="A0A5B9R3R7"/>
<comment type="subunit">
    <text evidence="6">Homodimer.</text>
</comment>
<evidence type="ECO:0000256" key="2">
    <source>
        <dbReference type="ARBA" id="ARBA00022643"/>
    </source>
</evidence>
<comment type="catalytic activity">
    <reaction evidence="5">
        <text>N,N-dimethyl-1,4-phenylenediamine + anthranilate + 2 NAD(+) = 2-(4-dimethylaminophenyl)diazenylbenzoate + 2 NADH + 2 H(+)</text>
        <dbReference type="Rhea" id="RHEA:55872"/>
        <dbReference type="ChEBI" id="CHEBI:15378"/>
        <dbReference type="ChEBI" id="CHEBI:15783"/>
        <dbReference type="ChEBI" id="CHEBI:16567"/>
        <dbReference type="ChEBI" id="CHEBI:57540"/>
        <dbReference type="ChEBI" id="CHEBI:57945"/>
        <dbReference type="ChEBI" id="CHEBI:71579"/>
        <dbReference type="EC" id="1.7.1.17"/>
    </reaction>
    <physiologicalReaction direction="right-to-left" evidence="5">
        <dbReference type="Rhea" id="RHEA:55874"/>
    </physiologicalReaction>
</comment>
<evidence type="ECO:0000256" key="1">
    <source>
        <dbReference type="ARBA" id="ARBA00022630"/>
    </source>
</evidence>
<dbReference type="Pfam" id="PF02525">
    <property type="entry name" value="Flavodoxin_2"/>
    <property type="match status" value="1"/>
</dbReference>
<evidence type="ECO:0000313" key="9">
    <source>
        <dbReference type="EMBL" id="QEG41001.1"/>
    </source>
</evidence>
<name>A0A5B9R3R7_9BACT</name>
<keyword evidence="4 6" id="KW-0520">NAD</keyword>
<feature type="region of interest" description="Disordered" evidence="7">
    <location>
        <begin position="208"/>
        <end position="230"/>
    </location>
</feature>
<comment type="catalytic activity">
    <reaction evidence="6">
        <text>2 a quinone + NADH + H(+) = 2 a 1,4-benzosemiquinone + NAD(+)</text>
        <dbReference type="Rhea" id="RHEA:65952"/>
        <dbReference type="ChEBI" id="CHEBI:15378"/>
        <dbReference type="ChEBI" id="CHEBI:57540"/>
        <dbReference type="ChEBI" id="CHEBI:57945"/>
        <dbReference type="ChEBI" id="CHEBI:132124"/>
        <dbReference type="ChEBI" id="CHEBI:134225"/>
    </reaction>
</comment>
<dbReference type="InterPro" id="IPR023048">
    <property type="entry name" value="NADH:quinone_OxRdtase_FMN_depd"/>
</dbReference>
<dbReference type="EMBL" id="CP042914">
    <property type="protein sequence ID" value="QEG41001.1"/>
    <property type="molecule type" value="Genomic_DNA"/>
</dbReference>
<dbReference type="Gene3D" id="3.40.50.360">
    <property type="match status" value="1"/>
</dbReference>
<comment type="similarity">
    <text evidence="6">Belongs to the azoreductase type 1 family.</text>
</comment>